<dbReference type="Proteomes" id="UP000299102">
    <property type="component" value="Unassembled WGS sequence"/>
</dbReference>
<reference evidence="1 2" key="1">
    <citation type="journal article" date="2019" name="Commun. Biol.">
        <title>The bagworm genome reveals a unique fibroin gene that provides high tensile strength.</title>
        <authorList>
            <person name="Kono N."/>
            <person name="Nakamura H."/>
            <person name="Ohtoshi R."/>
            <person name="Tomita M."/>
            <person name="Numata K."/>
            <person name="Arakawa K."/>
        </authorList>
    </citation>
    <scope>NUCLEOTIDE SEQUENCE [LARGE SCALE GENOMIC DNA]</scope>
</reference>
<dbReference type="EMBL" id="BGZK01000869">
    <property type="protein sequence ID" value="GBP63402.1"/>
    <property type="molecule type" value="Genomic_DNA"/>
</dbReference>
<gene>
    <name evidence="1" type="ORF">EVAR_35292_1</name>
</gene>
<sequence>MLLSGNATILREATSGRQACGTQRDTSSLCEDVLVFQVHFPIQSAFASIHAQVFLRQIYIRFKVASVHLAAPPILFNFPVAPPPAPSYDAVSRRCKILLPRST</sequence>
<dbReference type="AlphaFoldDB" id="A0A4C1XK86"/>
<name>A0A4C1XK86_EUMVA</name>
<protein>
    <submittedName>
        <fullName evidence="1">Uncharacterized protein</fullName>
    </submittedName>
</protein>
<comment type="caution">
    <text evidence="1">The sequence shown here is derived from an EMBL/GenBank/DDBJ whole genome shotgun (WGS) entry which is preliminary data.</text>
</comment>
<keyword evidence="2" id="KW-1185">Reference proteome</keyword>
<evidence type="ECO:0000313" key="1">
    <source>
        <dbReference type="EMBL" id="GBP63402.1"/>
    </source>
</evidence>
<proteinExistence type="predicted"/>
<evidence type="ECO:0000313" key="2">
    <source>
        <dbReference type="Proteomes" id="UP000299102"/>
    </source>
</evidence>
<organism evidence="1 2">
    <name type="scientific">Eumeta variegata</name>
    <name type="common">Bagworm moth</name>
    <name type="synonym">Eumeta japonica</name>
    <dbReference type="NCBI Taxonomy" id="151549"/>
    <lineage>
        <taxon>Eukaryota</taxon>
        <taxon>Metazoa</taxon>
        <taxon>Ecdysozoa</taxon>
        <taxon>Arthropoda</taxon>
        <taxon>Hexapoda</taxon>
        <taxon>Insecta</taxon>
        <taxon>Pterygota</taxon>
        <taxon>Neoptera</taxon>
        <taxon>Endopterygota</taxon>
        <taxon>Lepidoptera</taxon>
        <taxon>Glossata</taxon>
        <taxon>Ditrysia</taxon>
        <taxon>Tineoidea</taxon>
        <taxon>Psychidae</taxon>
        <taxon>Oiketicinae</taxon>
        <taxon>Eumeta</taxon>
    </lineage>
</organism>
<accession>A0A4C1XK86</accession>